<dbReference type="EC" id="2.1.1.37" evidence="1"/>
<dbReference type="GO" id="GO:0003886">
    <property type="term" value="F:DNA (cytosine-5-)-methyltransferase activity"/>
    <property type="evidence" value="ECO:0007669"/>
    <property type="project" value="UniProtKB-EC"/>
</dbReference>
<accession>A0A7W4FEZ3</accession>
<dbReference type="NCBIfam" id="TIGR00675">
    <property type="entry name" value="dcm"/>
    <property type="match status" value="1"/>
</dbReference>
<dbReference type="Gene3D" id="3.40.50.150">
    <property type="entry name" value="Vaccinia Virus protein VP39"/>
    <property type="match status" value="1"/>
</dbReference>
<feature type="region of interest" description="Disordered" evidence="9">
    <location>
        <begin position="1"/>
        <end position="28"/>
    </location>
</feature>
<dbReference type="PANTHER" id="PTHR10629">
    <property type="entry name" value="CYTOSINE-SPECIFIC METHYLTRANSFERASE"/>
    <property type="match status" value="1"/>
</dbReference>
<proteinExistence type="inferred from homology"/>
<dbReference type="InterPro" id="IPR001525">
    <property type="entry name" value="C5_MeTfrase"/>
</dbReference>
<dbReference type="SUPFAM" id="SSF53335">
    <property type="entry name" value="S-adenosyl-L-methionine-dependent methyltransferases"/>
    <property type="match status" value="1"/>
</dbReference>
<dbReference type="GO" id="GO:0009307">
    <property type="term" value="P:DNA restriction-modification system"/>
    <property type="evidence" value="ECO:0007669"/>
    <property type="project" value="UniProtKB-KW"/>
</dbReference>
<comment type="similarity">
    <text evidence="7 8">Belongs to the class I-like SAM-binding methyltransferase superfamily. C5-methyltransferase family.</text>
</comment>
<dbReference type="InterPro" id="IPR029063">
    <property type="entry name" value="SAM-dependent_MTases_sf"/>
</dbReference>
<gene>
    <name evidence="10" type="ORF">HLH33_09460</name>
</gene>
<reference evidence="10 11" key="1">
    <citation type="submission" date="2020-04" db="EMBL/GenBank/DDBJ databases">
        <title>Description of novel Gluconacetobacter.</title>
        <authorList>
            <person name="Sombolestani A."/>
        </authorList>
    </citation>
    <scope>NUCLEOTIDE SEQUENCE [LARGE SCALE GENOMIC DNA]</scope>
    <source>
        <strain evidence="10 11">LMG 7603</strain>
    </source>
</reference>
<evidence type="ECO:0000256" key="9">
    <source>
        <dbReference type="SAM" id="MobiDB-lite"/>
    </source>
</evidence>
<keyword evidence="5" id="KW-0680">Restriction system</keyword>
<dbReference type="PRINTS" id="PR00105">
    <property type="entry name" value="C5METTRFRASE"/>
</dbReference>
<sequence length="541" mass="60645">MLGQEELQTQTGSALEPAPHDTNTADGSVTGYPVVDVFAGPGGLGEGFASILDDKQRRRFRSVVSIERDTFSHQTLLLRHFFRHFRDGEVPDDYYDFLAGRISEAELFARHPVEHAHAMRSALQISLGRETHAAVHNIIQDRLQANKLWALVGGPPCQAYSLVGRSRMMGQPGFEKDERHTLYLEYLRIIADHRPPVFVMENVKGLLSATIEGKSAISRIVQDLAKPATAIPDAPADLTYKLYSLTQEETAEGEVDPRLFLVRAEDHGIPQARHRMFIVGVRSDLKARPALLKKMLAPTLRDTIGSLPAIRSGLSREEDSPTAWLREIRKISSMNIRRELNGATYAGPVARSLKFENLIEMHSPRATSSARYKFRRPNHGVLRGLYDERLPVLTAHEARSHMASDLRRYLYAATFAQETGRSPKLADFPANLLPDHQNVEEGRAGKMFSDRFRVQLAEQVSTTITSHISKDGHYFIHYDPAQCRSLTVREAARLQTFPDNYHFAGPRTAQYHQVGNAVPPQLAKQIAEIIAQVLDSVRSGR</sequence>
<keyword evidence="3 7" id="KW-0808">Transferase</keyword>
<dbReference type="Gene3D" id="3.90.120.10">
    <property type="entry name" value="DNA Methylase, subunit A, domain 2"/>
    <property type="match status" value="1"/>
</dbReference>
<evidence type="ECO:0000256" key="8">
    <source>
        <dbReference type="RuleBase" id="RU000416"/>
    </source>
</evidence>
<keyword evidence="2 7" id="KW-0489">Methyltransferase</keyword>
<evidence type="ECO:0000313" key="11">
    <source>
        <dbReference type="Proteomes" id="UP000550787"/>
    </source>
</evidence>
<evidence type="ECO:0000256" key="5">
    <source>
        <dbReference type="ARBA" id="ARBA00022747"/>
    </source>
</evidence>
<comment type="catalytic activity">
    <reaction evidence="6">
        <text>a 2'-deoxycytidine in DNA + S-adenosyl-L-methionine = a 5-methyl-2'-deoxycytidine in DNA + S-adenosyl-L-homocysteine + H(+)</text>
        <dbReference type="Rhea" id="RHEA:13681"/>
        <dbReference type="Rhea" id="RHEA-COMP:11369"/>
        <dbReference type="Rhea" id="RHEA-COMP:11370"/>
        <dbReference type="ChEBI" id="CHEBI:15378"/>
        <dbReference type="ChEBI" id="CHEBI:57856"/>
        <dbReference type="ChEBI" id="CHEBI:59789"/>
        <dbReference type="ChEBI" id="CHEBI:85452"/>
        <dbReference type="ChEBI" id="CHEBI:85454"/>
        <dbReference type="EC" id="2.1.1.37"/>
    </reaction>
</comment>
<dbReference type="GO" id="GO:0032259">
    <property type="term" value="P:methylation"/>
    <property type="evidence" value="ECO:0007669"/>
    <property type="project" value="UniProtKB-KW"/>
</dbReference>
<feature type="active site" evidence="7">
    <location>
        <position position="157"/>
    </location>
</feature>
<dbReference type="Pfam" id="PF00145">
    <property type="entry name" value="DNA_methylase"/>
    <property type="match status" value="2"/>
</dbReference>
<feature type="compositionally biased region" description="Polar residues" evidence="9">
    <location>
        <begin position="1"/>
        <end position="13"/>
    </location>
</feature>
<evidence type="ECO:0000256" key="7">
    <source>
        <dbReference type="PROSITE-ProRule" id="PRU01016"/>
    </source>
</evidence>
<evidence type="ECO:0000256" key="3">
    <source>
        <dbReference type="ARBA" id="ARBA00022679"/>
    </source>
</evidence>
<dbReference type="GO" id="GO:0003677">
    <property type="term" value="F:DNA binding"/>
    <property type="evidence" value="ECO:0007669"/>
    <property type="project" value="TreeGrafter"/>
</dbReference>
<organism evidence="10 11">
    <name type="scientific">Gluconacetobacter diazotrophicus</name>
    <name type="common">Acetobacter diazotrophicus</name>
    <dbReference type="NCBI Taxonomy" id="33996"/>
    <lineage>
        <taxon>Bacteria</taxon>
        <taxon>Pseudomonadati</taxon>
        <taxon>Pseudomonadota</taxon>
        <taxon>Alphaproteobacteria</taxon>
        <taxon>Acetobacterales</taxon>
        <taxon>Acetobacteraceae</taxon>
        <taxon>Gluconacetobacter</taxon>
    </lineage>
</organism>
<dbReference type="Proteomes" id="UP000550787">
    <property type="component" value="Unassembled WGS sequence"/>
</dbReference>
<dbReference type="GO" id="GO:0044027">
    <property type="term" value="P:negative regulation of gene expression via chromosomal CpG island methylation"/>
    <property type="evidence" value="ECO:0007669"/>
    <property type="project" value="TreeGrafter"/>
</dbReference>
<dbReference type="InterPro" id="IPR050390">
    <property type="entry name" value="C5-Methyltransferase"/>
</dbReference>
<evidence type="ECO:0000313" key="10">
    <source>
        <dbReference type="EMBL" id="MBB2156533.1"/>
    </source>
</evidence>
<evidence type="ECO:0000256" key="6">
    <source>
        <dbReference type="ARBA" id="ARBA00047422"/>
    </source>
</evidence>
<dbReference type="PANTHER" id="PTHR10629:SF52">
    <property type="entry name" value="DNA (CYTOSINE-5)-METHYLTRANSFERASE 1"/>
    <property type="match status" value="1"/>
</dbReference>
<dbReference type="RefSeq" id="WP_183115809.1">
    <property type="nucleotide sequence ID" value="NZ_JABEQG010000015.1"/>
</dbReference>
<name>A0A7W4FEZ3_GLUDI</name>
<evidence type="ECO:0000256" key="4">
    <source>
        <dbReference type="ARBA" id="ARBA00022691"/>
    </source>
</evidence>
<comment type="caution">
    <text evidence="10">The sequence shown here is derived from an EMBL/GenBank/DDBJ whole genome shotgun (WGS) entry which is preliminary data.</text>
</comment>
<evidence type="ECO:0000256" key="2">
    <source>
        <dbReference type="ARBA" id="ARBA00022603"/>
    </source>
</evidence>
<evidence type="ECO:0000256" key="1">
    <source>
        <dbReference type="ARBA" id="ARBA00011975"/>
    </source>
</evidence>
<dbReference type="AlphaFoldDB" id="A0A7W4FEZ3"/>
<dbReference type="EMBL" id="JABEQG010000015">
    <property type="protein sequence ID" value="MBB2156533.1"/>
    <property type="molecule type" value="Genomic_DNA"/>
</dbReference>
<dbReference type="PROSITE" id="PS51679">
    <property type="entry name" value="SAM_MT_C5"/>
    <property type="match status" value="1"/>
</dbReference>
<protein>
    <recommendedName>
        <fullName evidence="1">DNA (cytosine-5-)-methyltransferase</fullName>
        <ecNumber evidence="1">2.1.1.37</ecNumber>
    </recommendedName>
</protein>
<keyword evidence="4 7" id="KW-0949">S-adenosyl-L-methionine</keyword>